<dbReference type="SUPFAM" id="SSF53474">
    <property type="entry name" value="alpha/beta-Hydrolases"/>
    <property type="match status" value="1"/>
</dbReference>
<feature type="domain" description="Serine aminopeptidase S33" evidence="2">
    <location>
        <begin position="56"/>
        <end position="328"/>
    </location>
</feature>
<dbReference type="RefSeq" id="WP_159522077.1">
    <property type="nucleotide sequence ID" value="NZ_CP053642.1"/>
</dbReference>
<organism evidence="3 4">
    <name type="scientific">Actinomyces marmotae</name>
    <dbReference type="NCBI Taxonomy" id="2737173"/>
    <lineage>
        <taxon>Bacteria</taxon>
        <taxon>Bacillati</taxon>
        <taxon>Actinomycetota</taxon>
        <taxon>Actinomycetes</taxon>
        <taxon>Actinomycetales</taxon>
        <taxon>Actinomycetaceae</taxon>
        <taxon>Actinomyces</taxon>
    </lineage>
</organism>
<feature type="region of interest" description="Disordered" evidence="1">
    <location>
        <begin position="1"/>
        <end position="20"/>
    </location>
</feature>
<keyword evidence="4" id="KW-1185">Reference proteome</keyword>
<dbReference type="Proteomes" id="UP000504752">
    <property type="component" value="Chromosome"/>
</dbReference>
<accession>A0A6M8B048</accession>
<evidence type="ECO:0000259" key="2">
    <source>
        <dbReference type="Pfam" id="PF12146"/>
    </source>
</evidence>
<dbReference type="KEGG" id="amam:HPC72_08535"/>
<dbReference type="InterPro" id="IPR051044">
    <property type="entry name" value="MAG_DAG_Lipase"/>
</dbReference>
<reference evidence="3 4" key="1">
    <citation type="submission" date="2020-05" db="EMBL/GenBank/DDBJ databases">
        <title>Actinomyces sp. zg-325.</title>
        <authorList>
            <person name="Yang C."/>
        </authorList>
    </citation>
    <scope>NUCLEOTIDE SEQUENCE [LARGE SCALE GENOMIC DNA]</scope>
    <source>
        <strain evidence="4">zg-325</strain>
    </source>
</reference>
<keyword evidence="3" id="KW-0378">Hydrolase</keyword>
<dbReference type="Pfam" id="PF12146">
    <property type="entry name" value="Hydrolase_4"/>
    <property type="match status" value="1"/>
</dbReference>
<name>A0A6M8B048_9ACTO</name>
<proteinExistence type="predicted"/>
<dbReference type="AlphaFoldDB" id="A0A6M8B048"/>
<dbReference type="InterPro" id="IPR022742">
    <property type="entry name" value="Hydrolase_4"/>
</dbReference>
<protein>
    <submittedName>
        <fullName evidence="3">Alpha/beta hydrolase</fullName>
    </submittedName>
</protein>
<dbReference type="GO" id="GO:0016787">
    <property type="term" value="F:hydrolase activity"/>
    <property type="evidence" value="ECO:0007669"/>
    <property type="project" value="UniProtKB-KW"/>
</dbReference>
<sequence>MTISGSPGADAGRAPREAGIAREAREWITADDGRRLALSVWAPADGAADEDGAPMPRAVIQLVHGMGEHTARYGAFARCAVEAGYAVVADDHRGHGLTMASPDESGHTADADGAERILADLAQTRGWIGRAFPGLPVILMGHSWGSILARVLAPRLGAGPGADPAAAIAGLILVGTTGSAGILAAIGPAVTRALCLARGPRRRERILDALVLGPYSKPFSPGRTRYDWLSRDEAVVDAFVADPLCGFDYTTAFYRDLVDLVRAASSRAVFNATPAGLPILLLSGAQDPVGAMGKGPRWVGRRYARAGACPLGLRLYPGARHEALNETNRDEVMGDILDWIARVV</sequence>
<dbReference type="PANTHER" id="PTHR11614">
    <property type="entry name" value="PHOSPHOLIPASE-RELATED"/>
    <property type="match status" value="1"/>
</dbReference>
<dbReference type="InterPro" id="IPR029058">
    <property type="entry name" value="AB_hydrolase_fold"/>
</dbReference>
<evidence type="ECO:0000313" key="3">
    <source>
        <dbReference type="EMBL" id="QKD80249.1"/>
    </source>
</evidence>
<evidence type="ECO:0000256" key="1">
    <source>
        <dbReference type="SAM" id="MobiDB-lite"/>
    </source>
</evidence>
<evidence type="ECO:0000313" key="4">
    <source>
        <dbReference type="Proteomes" id="UP000504752"/>
    </source>
</evidence>
<dbReference type="EMBL" id="CP053642">
    <property type="protein sequence ID" value="QKD80249.1"/>
    <property type="molecule type" value="Genomic_DNA"/>
</dbReference>
<dbReference type="Gene3D" id="3.40.50.1820">
    <property type="entry name" value="alpha/beta hydrolase"/>
    <property type="match status" value="1"/>
</dbReference>
<gene>
    <name evidence="3" type="ORF">HPC72_08535</name>
</gene>